<keyword evidence="5" id="KW-0808">Transferase</keyword>
<evidence type="ECO:0000256" key="2">
    <source>
        <dbReference type="PIRSR" id="PIRSR601310-3"/>
    </source>
</evidence>
<evidence type="ECO:0000313" key="5">
    <source>
        <dbReference type="EMBL" id="EAT12468.1"/>
    </source>
</evidence>
<feature type="domain" description="HIT" evidence="4">
    <location>
        <begin position="11"/>
        <end position="119"/>
    </location>
</feature>
<dbReference type="CDD" id="cd01276">
    <property type="entry name" value="PKCI_related"/>
    <property type="match status" value="1"/>
</dbReference>
<feature type="short sequence motif" description="Histidine triad motif" evidence="2 3">
    <location>
        <begin position="103"/>
        <end position="107"/>
    </location>
</feature>
<dbReference type="OrthoDB" id="9784774at2"/>
<dbReference type="InterPro" id="IPR036265">
    <property type="entry name" value="HIT-like_sf"/>
</dbReference>
<keyword evidence="5" id="KW-0418">Kinase</keyword>
<dbReference type="Gene3D" id="3.30.428.10">
    <property type="entry name" value="HIT-like"/>
    <property type="match status" value="1"/>
</dbReference>
<dbReference type="FunFam" id="3.30.428.10:FF:000005">
    <property type="entry name" value="Histidine triad nucleotide-binding protein 1"/>
    <property type="match status" value="1"/>
</dbReference>
<evidence type="ECO:0000313" key="6">
    <source>
        <dbReference type="Proteomes" id="UP000004263"/>
    </source>
</evidence>
<dbReference type="STRING" id="207949.RED65_16561"/>
<comment type="caution">
    <text evidence="5">The sequence shown here is derived from an EMBL/GenBank/DDBJ whole genome shotgun (WGS) entry which is preliminary data.</text>
</comment>
<evidence type="ECO:0000256" key="1">
    <source>
        <dbReference type="PIRSR" id="PIRSR601310-1"/>
    </source>
</evidence>
<dbReference type="PRINTS" id="PR00332">
    <property type="entry name" value="HISTRIAD"/>
</dbReference>
<sequence length="119" mass="12922">MSKPKPSDPTIFSKIIGREIPADIVYEDDECLAFKDINPCAPVHILVIPKKPIPRLCDASKEDMVLLGHLNLVANQVAADAGVGDAFRLVVNNGEGACQSVFHLHYHVIGGRTLQWPPG</sequence>
<accession>Q1N2D9</accession>
<dbReference type="PANTHER" id="PTHR23089">
    <property type="entry name" value="HISTIDINE TRIAD HIT PROTEIN"/>
    <property type="match status" value="1"/>
</dbReference>
<dbReference type="PROSITE" id="PS51084">
    <property type="entry name" value="HIT_2"/>
    <property type="match status" value="1"/>
</dbReference>
<name>Q1N2D9_9GAMM</name>
<reference evidence="5 6" key="1">
    <citation type="submission" date="2006-03" db="EMBL/GenBank/DDBJ databases">
        <authorList>
            <person name="Pinhassi J."/>
            <person name="Pedros-Alio C."/>
            <person name="Ferriera S."/>
            <person name="Johnson J."/>
            <person name="Kravitz S."/>
            <person name="Halpern A."/>
            <person name="Remington K."/>
            <person name="Beeson K."/>
            <person name="Tran B."/>
            <person name="Rogers Y.-H."/>
            <person name="Friedman R."/>
            <person name="Venter J.C."/>
        </authorList>
    </citation>
    <scope>NUCLEOTIDE SEQUENCE [LARGE SCALE GENOMIC DNA]</scope>
    <source>
        <strain evidence="5 6">RED65</strain>
    </source>
</reference>
<keyword evidence="6" id="KW-1185">Reference proteome</keyword>
<proteinExistence type="predicted"/>
<dbReference type="SUPFAM" id="SSF54197">
    <property type="entry name" value="HIT-like"/>
    <property type="match status" value="1"/>
</dbReference>
<dbReference type="InterPro" id="IPR001310">
    <property type="entry name" value="Histidine_triad_HIT"/>
</dbReference>
<protein>
    <submittedName>
        <fullName evidence="5">Protein kinase C inhibitor</fullName>
    </submittedName>
</protein>
<dbReference type="Proteomes" id="UP000004263">
    <property type="component" value="Unassembled WGS sequence"/>
</dbReference>
<dbReference type="AlphaFoldDB" id="Q1N2D9"/>
<dbReference type="HOGENOM" id="CLU_056776_8_1_6"/>
<organism evidence="5 6">
    <name type="scientific">Bermanella marisrubri</name>
    <dbReference type="NCBI Taxonomy" id="207949"/>
    <lineage>
        <taxon>Bacteria</taxon>
        <taxon>Pseudomonadati</taxon>
        <taxon>Pseudomonadota</taxon>
        <taxon>Gammaproteobacteria</taxon>
        <taxon>Oceanospirillales</taxon>
        <taxon>Oceanospirillaceae</taxon>
        <taxon>Bermanella</taxon>
    </lineage>
</organism>
<dbReference type="GO" id="GO:0016301">
    <property type="term" value="F:kinase activity"/>
    <property type="evidence" value="ECO:0007669"/>
    <property type="project" value="UniProtKB-KW"/>
</dbReference>
<dbReference type="RefSeq" id="WP_007018277.1">
    <property type="nucleotide sequence ID" value="NZ_CH724116.1"/>
</dbReference>
<evidence type="ECO:0000259" key="4">
    <source>
        <dbReference type="PROSITE" id="PS51084"/>
    </source>
</evidence>
<gene>
    <name evidence="5" type="ORF">RED65_16561</name>
</gene>
<evidence type="ECO:0000256" key="3">
    <source>
        <dbReference type="PROSITE-ProRule" id="PRU00464"/>
    </source>
</evidence>
<dbReference type="InterPro" id="IPR011146">
    <property type="entry name" value="HIT-like"/>
</dbReference>
<dbReference type="Pfam" id="PF01230">
    <property type="entry name" value="HIT"/>
    <property type="match status" value="1"/>
</dbReference>
<dbReference type="EMBL" id="AAQH01000007">
    <property type="protein sequence ID" value="EAT12468.1"/>
    <property type="molecule type" value="Genomic_DNA"/>
</dbReference>
<feature type="active site" description="Tele-AMP-histidine intermediate" evidence="1">
    <location>
        <position position="105"/>
    </location>
</feature>